<feature type="region of interest" description="Disordered" evidence="1">
    <location>
        <begin position="153"/>
        <end position="204"/>
    </location>
</feature>
<evidence type="ECO:0000313" key="2">
    <source>
        <dbReference type="EMBL" id="CAA0832640.1"/>
    </source>
</evidence>
<keyword evidence="2" id="KW-0418">Kinase</keyword>
<feature type="non-terminal residue" evidence="2">
    <location>
        <position position="204"/>
    </location>
</feature>
<reference evidence="2" key="1">
    <citation type="submission" date="2019-12" db="EMBL/GenBank/DDBJ databases">
        <authorList>
            <person name="Scholes J."/>
        </authorList>
    </citation>
    <scope>NUCLEOTIDE SEQUENCE</scope>
</reference>
<comment type="caution">
    <text evidence="2">The sequence shown here is derived from an EMBL/GenBank/DDBJ whole genome shotgun (WGS) entry which is preliminary data.</text>
</comment>
<protein>
    <submittedName>
        <fullName evidence="2">Cysteine-rich RLK (RECEPTOR-like protein kinase) 8</fullName>
    </submittedName>
</protein>
<dbReference type="AlphaFoldDB" id="A0A9N7NMC2"/>
<dbReference type="CDD" id="cd09272">
    <property type="entry name" value="RNase_HI_RT_Ty1"/>
    <property type="match status" value="1"/>
</dbReference>
<dbReference type="PANTHER" id="PTHR11439:SF496">
    <property type="entry name" value="RNA-DIRECTED DNA POLYMERASE"/>
    <property type="match status" value="1"/>
</dbReference>
<feature type="non-terminal residue" evidence="2">
    <location>
        <position position="1"/>
    </location>
</feature>
<dbReference type="OrthoDB" id="1915846at2759"/>
<dbReference type="GO" id="GO:0016301">
    <property type="term" value="F:kinase activity"/>
    <property type="evidence" value="ECO:0007669"/>
    <property type="project" value="UniProtKB-KW"/>
</dbReference>
<accession>A0A9N7NMC2</accession>
<sequence>SAKQKCVADSTMEAEYIAASEAAKEAVWLRNFLEDLEVIPSFPRVITVYCDNSGAVANSREPRAHRASKHIERKYHLIKDIVARGEVEITKIASEDNLADPFTKSLSEKVFAKHMRSMSEVMEGTLGTLDKSQNNTNAVVTRLEQRLEEVLRAFQQQPPHHRDDPPRREPRRHAEHADRSPSPRREDRREQQRTHEHDEDRRRE</sequence>
<gene>
    <name evidence="2" type="ORF">SHERM_27914</name>
</gene>
<evidence type="ECO:0000313" key="3">
    <source>
        <dbReference type="Proteomes" id="UP001153555"/>
    </source>
</evidence>
<evidence type="ECO:0000256" key="1">
    <source>
        <dbReference type="SAM" id="MobiDB-lite"/>
    </source>
</evidence>
<name>A0A9N7NMC2_STRHE</name>
<dbReference type="EMBL" id="CACSLK010027837">
    <property type="protein sequence ID" value="CAA0832640.1"/>
    <property type="molecule type" value="Genomic_DNA"/>
</dbReference>
<organism evidence="2 3">
    <name type="scientific">Striga hermonthica</name>
    <name type="common">Purple witchweed</name>
    <name type="synonym">Buchnera hermonthica</name>
    <dbReference type="NCBI Taxonomy" id="68872"/>
    <lineage>
        <taxon>Eukaryota</taxon>
        <taxon>Viridiplantae</taxon>
        <taxon>Streptophyta</taxon>
        <taxon>Embryophyta</taxon>
        <taxon>Tracheophyta</taxon>
        <taxon>Spermatophyta</taxon>
        <taxon>Magnoliopsida</taxon>
        <taxon>eudicotyledons</taxon>
        <taxon>Gunneridae</taxon>
        <taxon>Pentapetalae</taxon>
        <taxon>asterids</taxon>
        <taxon>lamiids</taxon>
        <taxon>Lamiales</taxon>
        <taxon>Orobanchaceae</taxon>
        <taxon>Buchnereae</taxon>
        <taxon>Striga</taxon>
    </lineage>
</organism>
<proteinExistence type="predicted"/>
<dbReference type="Proteomes" id="UP001153555">
    <property type="component" value="Unassembled WGS sequence"/>
</dbReference>
<keyword evidence="2" id="KW-0808">Transferase</keyword>
<dbReference type="PANTHER" id="PTHR11439">
    <property type="entry name" value="GAG-POL-RELATED RETROTRANSPOSON"/>
    <property type="match status" value="1"/>
</dbReference>
<keyword evidence="3" id="KW-1185">Reference proteome</keyword>
<feature type="compositionally biased region" description="Basic and acidic residues" evidence="1">
    <location>
        <begin position="175"/>
        <end position="204"/>
    </location>
</feature>